<evidence type="ECO:0000256" key="1">
    <source>
        <dbReference type="SAM" id="MobiDB-lite"/>
    </source>
</evidence>
<reference evidence="2 3" key="1">
    <citation type="journal article" date="2021" name="Microbiol. Spectr.">
        <title>A Single Bacterium Capable of Oxidation and Reduction of Iron at Circumneutral pH.</title>
        <authorList>
            <person name="Kato S."/>
            <person name="Ohkuma M."/>
        </authorList>
    </citation>
    <scope>NUCLEOTIDE SEQUENCE [LARGE SCALE GENOMIC DNA]</scope>
    <source>
        <strain evidence="2 3">MIZ03</strain>
    </source>
</reference>
<dbReference type="EMBL" id="AP024238">
    <property type="protein sequence ID" value="BCO29354.1"/>
    <property type="molecule type" value="Genomic_DNA"/>
</dbReference>
<dbReference type="Proteomes" id="UP000824366">
    <property type="component" value="Chromosome"/>
</dbReference>
<feature type="region of interest" description="Disordered" evidence="1">
    <location>
        <begin position="47"/>
        <end position="69"/>
    </location>
</feature>
<proteinExistence type="predicted"/>
<dbReference type="RefSeq" id="WP_223905331.1">
    <property type="nucleotide sequence ID" value="NZ_AP024238.1"/>
</dbReference>
<keyword evidence="3" id="KW-1185">Reference proteome</keyword>
<organism evidence="2 3">
    <name type="scientific">Rhodoferax lithotrophicus</name>
    <dbReference type="NCBI Taxonomy" id="2798804"/>
    <lineage>
        <taxon>Bacteria</taxon>
        <taxon>Pseudomonadati</taxon>
        <taxon>Pseudomonadota</taxon>
        <taxon>Betaproteobacteria</taxon>
        <taxon>Burkholderiales</taxon>
        <taxon>Comamonadaceae</taxon>
        <taxon>Rhodoferax</taxon>
    </lineage>
</organism>
<accession>A0ABN6DBG1</accession>
<sequence>MTSLIHASLGGVSHGTRVRIFLFQEVTSGSADSLDAAVLWTQKQIRQTNADAAKPVRQGQAPRSLQPVM</sequence>
<evidence type="ECO:0000313" key="3">
    <source>
        <dbReference type="Proteomes" id="UP000824366"/>
    </source>
</evidence>
<evidence type="ECO:0000313" key="2">
    <source>
        <dbReference type="EMBL" id="BCO29354.1"/>
    </source>
</evidence>
<protein>
    <submittedName>
        <fullName evidence="2">Uncharacterized protein</fullName>
    </submittedName>
</protein>
<name>A0ABN6DBG1_9BURK</name>
<gene>
    <name evidence="2" type="ORF">MIZ03_4277</name>
</gene>